<accession>A0ABP6UM09</accession>
<comment type="caution">
    <text evidence="1">The sequence shown here is derived from an EMBL/GenBank/DDBJ whole genome shotgun (WGS) entry which is preliminary data.</text>
</comment>
<name>A0ABP6UM09_9FLAO</name>
<dbReference type="EMBL" id="BAABCW010000011">
    <property type="protein sequence ID" value="GAA3512350.1"/>
    <property type="molecule type" value="Genomic_DNA"/>
</dbReference>
<evidence type="ECO:0000313" key="1">
    <source>
        <dbReference type="EMBL" id="GAA3512350.1"/>
    </source>
</evidence>
<gene>
    <name evidence="1" type="ORF">GCM10022393_27620</name>
</gene>
<organism evidence="1 2">
    <name type="scientific">Aquimarina addita</name>
    <dbReference type="NCBI Taxonomy" id="870485"/>
    <lineage>
        <taxon>Bacteria</taxon>
        <taxon>Pseudomonadati</taxon>
        <taxon>Bacteroidota</taxon>
        <taxon>Flavobacteriia</taxon>
        <taxon>Flavobacteriales</taxon>
        <taxon>Flavobacteriaceae</taxon>
        <taxon>Aquimarina</taxon>
    </lineage>
</organism>
<sequence length="160" mass="18654">MIIKYDLIEERKTFKVLDSKLITYIESSASNKNLFTITSIVDTTNKLTNKKLQFTFSRCDINPNQLIHTQSTNCVGYSHFYASICNFLIEKTEISNHWRAKVYVGELYFFGVNVHAYVDSSFFKNHDIVVLENRITGEKIHIDPTISDYFWIDRVTGLHN</sequence>
<proteinExistence type="predicted"/>
<protein>
    <submittedName>
        <fullName evidence="1">Uncharacterized protein</fullName>
    </submittedName>
</protein>
<reference evidence="2" key="1">
    <citation type="journal article" date="2019" name="Int. J. Syst. Evol. Microbiol.">
        <title>The Global Catalogue of Microorganisms (GCM) 10K type strain sequencing project: providing services to taxonomists for standard genome sequencing and annotation.</title>
        <authorList>
            <consortium name="The Broad Institute Genomics Platform"/>
            <consortium name="The Broad Institute Genome Sequencing Center for Infectious Disease"/>
            <person name="Wu L."/>
            <person name="Ma J."/>
        </authorList>
    </citation>
    <scope>NUCLEOTIDE SEQUENCE [LARGE SCALE GENOMIC DNA]</scope>
    <source>
        <strain evidence="2">JCM 17106</strain>
    </source>
</reference>
<dbReference type="Proteomes" id="UP001500459">
    <property type="component" value="Unassembled WGS sequence"/>
</dbReference>
<keyword evidence="2" id="KW-1185">Reference proteome</keyword>
<evidence type="ECO:0000313" key="2">
    <source>
        <dbReference type="Proteomes" id="UP001500459"/>
    </source>
</evidence>